<dbReference type="OrthoDB" id="9151379at2"/>
<dbReference type="PROSITE" id="PS51257">
    <property type="entry name" value="PROKAR_LIPOPROTEIN"/>
    <property type="match status" value="1"/>
</dbReference>
<evidence type="ECO:0008006" key="4">
    <source>
        <dbReference type="Google" id="ProtNLM"/>
    </source>
</evidence>
<evidence type="ECO:0000256" key="1">
    <source>
        <dbReference type="SAM" id="SignalP"/>
    </source>
</evidence>
<dbReference type="Proteomes" id="UP000006695">
    <property type="component" value="Chromosome"/>
</dbReference>
<name>A5G757_GEOUR</name>
<proteinExistence type="predicted"/>
<dbReference type="KEGG" id="gur:Gura_3469"/>
<dbReference type="HOGENOM" id="CLU_893599_0_0_7"/>
<dbReference type="STRING" id="351605.Gura_3469"/>
<dbReference type="AlphaFoldDB" id="A5G757"/>
<dbReference type="EMBL" id="CP000698">
    <property type="protein sequence ID" value="ABQ27625.1"/>
    <property type="molecule type" value="Genomic_DNA"/>
</dbReference>
<evidence type="ECO:0000313" key="2">
    <source>
        <dbReference type="EMBL" id="ABQ27625.1"/>
    </source>
</evidence>
<feature type="signal peptide" evidence="1">
    <location>
        <begin position="1"/>
        <end position="31"/>
    </location>
</feature>
<keyword evidence="3" id="KW-1185">Reference proteome</keyword>
<sequence length="311" mass="34498">MKSRCRIPSPFYVILVSFACCIGLLSGCTKAQESKTETKAETRTDSQPSEKKFEDFVPNNFSDPTRIDNEWLPMKPGTRWVYEGITIEDDGKAVPHRVVTNVTDLTKVIGGIRSVVSYDLDYSDGELVEAELALFAQDNAGNVWRIGEYPEEYEDGKLIAAKPWIHGLENARAGIMMKAKPQVGTPSYAQGWGPAVDWTDRGKVDQMGQETRVPTGNYKDVLVIAETSQSEPDAEQLKYYARGVGNVRVGWRGAGEKTKETLELVKFEQLGPKALAEVRQKAMKLEKSAYKNSGKLFSLTPPAEPMPGRAQ</sequence>
<evidence type="ECO:0000313" key="3">
    <source>
        <dbReference type="Proteomes" id="UP000006695"/>
    </source>
</evidence>
<reference evidence="2 3" key="1">
    <citation type="submission" date="2007-05" db="EMBL/GenBank/DDBJ databases">
        <title>Complete sequence of Geobacter uraniireducens Rf4.</title>
        <authorList>
            <consortium name="US DOE Joint Genome Institute"/>
            <person name="Copeland A."/>
            <person name="Lucas S."/>
            <person name="Lapidus A."/>
            <person name="Barry K."/>
            <person name="Detter J.C."/>
            <person name="Glavina del Rio T."/>
            <person name="Hammon N."/>
            <person name="Israni S."/>
            <person name="Dalin E."/>
            <person name="Tice H."/>
            <person name="Pitluck S."/>
            <person name="Chertkov O."/>
            <person name="Brettin T."/>
            <person name="Bruce D."/>
            <person name="Han C."/>
            <person name="Schmutz J."/>
            <person name="Larimer F."/>
            <person name="Land M."/>
            <person name="Hauser L."/>
            <person name="Kyrpides N."/>
            <person name="Mikhailova N."/>
            <person name="Shelobolina E."/>
            <person name="Aklujkar M."/>
            <person name="Lovley D."/>
            <person name="Richardson P."/>
        </authorList>
    </citation>
    <scope>NUCLEOTIDE SEQUENCE [LARGE SCALE GENOMIC DNA]</scope>
    <source>
        <strain evidence="2 3">Rf4</strain>
    </source>
</reference>
<accession>A5G757</accession>
<dbReference type="RefSeq" id="WP_011940286.1">
    <property type="nucleotide sequence ID" value="NC_009483.1"/>
</dbReference>
<gene>
    <name evidence="2" type="ordered locus">Gura_3469</name>
</gene>
<organism evidence="2 3">
    <name type="scientific">Geotalea uraniireducens (strain Rf4)</name>
    <name type="common">Geobacter uraniireducens</name>
    <dbReference type="NCBI Taxonomy" id="351605"/>
    <lineage>
        <taxon>Bacteria</taxon>
        <taxon>Pseudomonadati</taxon>
        <taxon>Thermodesulfobacteriota</taxon>
        <taxon>Desulfuromonadia</taxon>
        <taxon>Geobacterales</taxon>
        <taxon>Geobacteraceae</taxon>
        <taxon>Geotalea</taxon>
    </lineage>
</organism>
<feature type="chain" id="PRO_5002683365" description="Lipoprotein" evidence="1">
    <location>
        <begin position="32"/>
        <end position="311"/>
    </location>
</feature>
<protein>
    <recommendedName>
        <fullName evidence="4">Lipoprotein</fullName>
    </recommendedName>
</protein>
<keyword evidence="1" id="KW-0732">Signal</keyword>